<dbReference type="InterPro" id="IPR017452">
    <property type="entry name" value="GPCR_Rhodpsn_7TM"/>
</dbReference>
<dbReference type="GO" id="GO:0007602">
    <property type="term" value="P:phototransduction"/>
    <property type="evidence" value="ECO:0007669"/>
    <property type="project" value="UniProtKB-KW"/>
</dbReference>
<reference evidence="16 17" key="1">
    <citation type="journal article" date="2021" name="Elife">
        <title>Chloroplast acquisition without the gene transfer in kleptoplastic sea slugs, Plakobranchus ocellatus.</title>
        <authorList>
            <person name="Maeda T."/>
            <person name="Takahashi S."/>
            <person name="Yoshida T."/>
            <person name="Shimamura S."/>
            <person name="Takaki Y."/>
            <person name="Nagai Y."/>
            <person name="Toyoda A."/>
            <person name="Suzuki Y."/>
            <person name="Arimoto A."/>
            <person name="Ishii H."/>
            <person name="Satoh N."/>
            <person name="Nishiyama T."/>
            <person name="Hasebe M."/>
            <person name="Maruyama T."/>
            <person name="Minagawa J."/>
            <person name="Obokata J."/>
            <person name="Shigenobu S."/>
        </authorList>
    </citation>
    <scope>NUCLEOTIDE SEQUENCE [LARGE SCALE GENOMIC DNA]</scope>
</reference>
<evidence type="ECO:0000256" key="4">
    <source>
        <dbReference type="ARBA" id="ARBA00022692"/>
    </source>
</evidence>
<feature type="region of interest" description="Disordered" evidence="13">
    <location>
        <begin position="340"/>
        <end position="366"/>
    </location>
</feature>
<evidence type="ECO:0000256" key="13">
    <source>
        <dbReference type="SAM" id="MobiDB-lite"/>
    </source>
</evidence>
<dbReference type="PROSITE" id="PS50262">
    <property type="entry name" value="G_PROTEIN_RECEP_F1_2"/>
    <property type="match status" value="1"/>
</dbReference>
<comment type="similarity">
    <text evidence="12">Belongs to the G-protein coupled receptor 1 family.</text>
</comment>
<comment type="caution">
    <text evidence="16">The sequence shown here is derived from an EMBL/GenBank/DDBJ whole genome shotgun (WGS) entry which is preliminary data.</text>
</comment>
<dbReference type="Proteomes" id="UP000762676">
    <property type="component" value="Unassembled WGS sequence"/>
</dbReference>
<evidence type="ECO:0000256" key="11">
    <source>
        <dbReference type="ARBA" id="ARBA00023224"/>
    </source>
</evidence>
<evidence type="ECO:0000256" key="6">
    <source>
        <dbReference type="ARBA" id="ARBA00022989"/>
    </source>
</evidence>
<evidence type="ECO:0000256" key="12">
    <source>
        <dbReference type="RuleBase" id="RU000688"/>
    </source>
</evidence>
<feature type="compositionally biased region" description="Basic and acidic residues" evidence="13">
    <location>
        <begin position="410"/>
        <end position="419"/>
    </location>
</feature>
<evidence type="ECO:0000313" key="17">
    <source>
        <dbReference type="Proteomes" id="UP000762676"/>
    </source>
</evidence>
<protein>
    <submittedName>
        <fullName evidence="16">Rhodopsin</fullName>
    </submittedName>
</protein>
<feature type="transmembrane region" description="Helical" evidence="14">
    <location>
        <begin position="155"/>
        <end position="176"/>
    </location>
</feature>
<evidence type="ECO:0000256" key="5">
    <source>
        <dbReference type="ARBA" id="ARBA00022925"/>
    </source>
</evidence>
<proteinExistence type="inferred from homology"/>
<sequence length="506" mass="55648">MSKITELCPPSSFPFPDRYRDLRSPTNTFILALCVCDFFMSAIGSPIPAYYAFKETFIKSKLVCDIDAFAVYFLGLTSLYLLAAISVDRYLVIVKPYSDFVVTQRAANLAVSVCVILGFFWALMPLVGWNEYTLEGIGIACSVNWYSQDAGHKTFIIFVFIFCFILPFVVMLFCYLKIARTVKQIFSDTGVTTSRKHALIENRLLQTIIIMIAVFLVSWLPYVVISFSEAFGTGFTMSRMVATIPALIAKASCVWNPIIYVAMNANFRTGFISLIPLWRSLLPSGTASSRSGSHPTGGPATTGRAGGAASNMPLSVAYTQTEPGMRPCGQWTGKVAVGTGAEPRLLPEREERRSTQPCVLHMPGAGGKITSYTSGAEGISGQYGSGEPFLTGAADKESKQEQQQRAMSPAEERNEDDKSNNAGSTYEISHSSYPQWGTVVQRDRILDSAVSSHDMASSHHVFVVRSVADTSIPNERSSIIRTANSYTHQHIYTDDRHLLDSQRSCV</sequence>
<feature type="transmembrane region" description="Helical" evidence="14">
    <location>
        <begin position="244"/>
        <end position="263"/>
    </location>
</feature>
<feature type="transmembrane region" description="Helical" evidence="14">
    <location>
        <begin position="71"/>
        <end position="94"/>
    </location>
</feature>
<feature type="compositionally biased region" description="Low complexity" evidence="13">
    <location>
        <begin position="296"/>
        <end position="309"/>
    </location>
</feature>
<evidence type="ECO:0000259" key="15">
    <source>
        <dbReference type="PROSITE" id="PS50262"/>
    </source>
</evidence>
<dbReference type="SUPFAM" id="SSF81321">
    <property type="entry name" value="Family A G protein-coupled receptor-like"/>
    <property type="match status" value="1"/>
</dbReference>
<keyword evidence="11 12" id="KW-0807">Transducer</keyword>
<keyword evidence="9 14" id="KW-0472">Membrane</keyword>
<keyword evidence="2" id="KW-0600">Photoreceptor protein</keyword>
<evidence type="ECO:0000256" key="10">
    <source>
        <dbReference type="ARBA" id="ARBA00023170"/>
    </source>
</evidence>
<comment type="subcellular location">
    <subcellularLocation>
        <location evidence="1">Membrane</location>
        <topology evidence="1">Multi-pass membrane protein</topology>
    </subcellularLocation>
</comment>
<keyword evidence="3" id="KW-0716">Sensory transduction</keyword>
<feature type="compositionally biased region" description="Polar residues" evidence="13">
    <location>
        <begin position="420"/>
        <end position="429"/>
    </location>
</feature>
<feature type="region of interest" description="Disordered" evidence="13">
    <location>
        <begin position="379"/>
        <end position="429"/>
    </location>
</feature>
<dbReference type="GO" id="GO:0016020">
    <property type="term" value="C:membrane"/>
    <property type="evidence" value="ECO:0007669"/>
    <property type="project" value="UniProtKB-SubCell"/>
</dbReference>
<evidence type="ECO:0000256" key="14">
    <source>
        <dbReference type="SAM" id="Phobius"/>
    </source>
</evidence>
<keyword evidence="17" id="KW-1185">Reference proteome</keyword>
<dbReference type="InterPro" id="IPR027430">
    <property type="entry name" value="Retinal_BS"/>
</dbReference>
<feature type="transmembrane region" description="Helical" evidence="14">
    <location>
        <begin position="28"/>
        <end position="51"/>
    </location>
</feature>
<evidence type="ECO:0000313" key="16">
    <source>
        <dbReference type="EMBL" id="GFR69696.1"/>
    </source>
</evidence>
<dbReference type="Pfam" id="PF00001">
    <property type="entry name" value="7tm_1"/>
    <property type="match status" value="1"/>
</dbReference>
<feature type="domain" description="G-protein coupled receptors family 1 profile" evidence="15">
    <location>
        <begin position="1"/>
        <end position="260"/>
    </location>
</feature>
<evidence type="ECO:0000256" key="8">
    <source>
        <dbReference type="ARBA" id="ARBA00023040"/>
    </source>
</evidence>
<gene>
    <name evidence="16" type="ORF">ElyMa_005638300</name>
</gene>
<dbReference type="PANTHER" id="PTHR24240">
    <property type="entry name" value="OPSIN"/>
    <property type="match status" value="1"/>
</dbReference>
<accession>A0AAV4FBA6</accession>
<evidence type="ECO:0000256" key="3">
    <source>
        <dbReference type="ARBA" id="ARBA00022606"/>
    </source>
</evidence>
<dbReference type="PROSITE" id="PS00238">
    <property type="entry name" value="OPSIN"/>
    <property type="match status" value="1"/>
</dbReference>
<keyword evidence="6 14" id="KW-1133">Transmembrane helix</keyword>
<dbReference type="EMBL" id="BMAT01011273">
    <property type="protein sequence ID" value="GFR69696.1"/>
    <property type="molecule type" value="Genomic_DNA"/>
</dbReference>
<feature type="transmembrane region" description="Helical" evidence="14">
    <location>
        <begin position="204"/>
        <end position="224"/>
    </location>
</feature>
<name>A0AAV4FBA6_9GAST</name>
<keyword evidence="5" id="KW-0681">Retinal protein</keyword>
<feature type="region of interest" description="Disordered" evidence="13">
    <location>
        <begin position="288"/>
        <end position="309"/>
    </location>
</feature>
<dbReference type="CDD" id="cd14969">
    <property type="entry name" value="7tmA_Opsins_type2_animals"/>
    <property type="match status" value="1"/>
</dbReference>
<keyword evidence="7" id="KW-0157">Chromophore</keyword>
<keyword evidence="10 12" id="KW-0675">Receptor</keyword>
<feature type="compositionally biased region" description="Basic and acidic residues" evidence="13">
    <location>
        <begin position="345"/>
        <end position="354"/>
    </location>
</feature>
<organism evidence="16 17">
    <name type="scientific">Elysia marginata</name>
    <dbReference type="NCBI Taxonomy" id="1093978"/>
    <lineage>
        <taxon>Eukaryota</taxon>
        <taxon>Metazoa</taxon>
        <taxon>Spiralia</taxon>
        <taxon>Lophotrochozoa</taxon>
        <taxon>Mollusca</taxon>
        <taxon>Gastropoda</taxon>
        <taxon>Heterobranchia</taxon>
        <taxon>Euthyneura</taxon>
        <taxon>Panpulmonata</taxon>
        <taxon>Sacoglossa</taxon>
        <taxon>Placobranchoidea</taxon>
        <taxon>Plakobranchidae</taxon>
        <taxon>Elysia</taxon>
    </lineage>
</organism>
<dbReference type="GO" id="GO:0009881">
    <property type="term" value="F:photoreceptor activity"/>
    <property type="evidence" value="ECO:0007669"/>
    <property type="project" value="UniProtKB-KW"/>
</dbReference>
<evidence type="ECO:0000256" key="2">
    <source>
        <dbReference type="ARBA" id="ARBA00022543"/>
    </source>
</evidence>
<dbReference type="InterPro" id="IPR000276">
    <property type="entry name" value="GPCR_Rhodpsn"/>
</dbReference>
<evidence type="ECO:0000256" key="1">
    <source>
        <dbReference type="ARBA" id="ARBA00004141"/>
    </source>
</evidence>
<dbReference type="GO" id="GO:0004930">
    <property type="term" value="F:G protein-coupled receptor activity"/>
    <property type="evidence" value="ECO:0007669"/>
    <property type="project" value="UniProtKB-KW"/>
</dbReference>
<dbReference type="PRINTS" id="PR00237">
    <property type="entry name" value="GPCRRHODOPSN"/>
</dbReference>
<evidence type="ECO:0000256" key="9">
    <source>
        <dbReference type="ARBA" id="ARBA00023136"/>
    </source>
</evidence>
<dbReference type="Gene3D" id="1.20.1070.10">
    <property type="entry name" value="Rhodopsin 7-helix transmembrane proteins"/>
    <property type="match status" value="1"/>
</dbReference>
<keyword evidence="8 12" id="KW-0297">G-protein coupled receptor</keyword>
<feature type="transmembrane region" description="Helical" evidence="14">
    <location>
        <begin position="106"/>
        <end position="124"/>
    </location>
</feature>
<dbReference type="AlphaFoldDB" id="A0AAV4FBA6"/>
<keyword evidence="4 12" id="KW-0812">Transmembrane</keyword>
<evidence type="ECO:0000256" key="7">
    <source>
        <dbReference type="ARBA" id="ARBA00022991"/>
    </source>
</evidence>
<dbReference type="InterPro" id="IPR050125">
    <property type="entry name" value="GPCR_opsins"/>
</dbReference>
<dbReference type="PROSITE" id="PS00237">
    <property type="entry name" value="G_PROTEIN_RECEP_F1_1"/>
    <property type="match status" value="1"/>
</dbReference>